<evidence type="ECO:0000259" key="1">
    <source>
        <dbReference type="Pfam" id="PF13456"/>
    </source>
</evidence>
<dbReference type="Proteomes" id="UP000828251">
    <property type="component" value="Unassembled WGS sequence"/>
</dbReference>
<organism evidence="2 3">
    <name type="scientific">Gossypium stocksii</name>
    <dbReference type="NCBI Taxonomy" id="47602"/>
    <lineage>
        <taxon>Eukaryota</taxon>
        <taxon>Viridiplantae</taxon>
        <taxon>Streptophyta</taxon>
        <taxon>Embryophyta</taxon>
        <taxon>Tracheophyta</taxon>
        <taxon>Spermatophyta</taxon>
        <taxon>Magnoliopsida</taxon>
        <taxon>eudicotyledons</taxon>
        <taxon>Gunneridae</taxon>
        <taxon>Pentapetalae</taxon>
        <taxon>rosids</taxon>
        <taxon>malvids</taxon>
        <taxon>Malvales</taxon>
        <taxon>Malvaceae</taxon>
        <taxon>Malvoideae</taxon>
        <taxon>Gossypium</taxon>
    </lineage>
</organism>
<feature type="domain" description="RNase H type-1" evidence="1">
    <location>
        <begin position="3"/>
        <end position="97"/>
    </location>
</feature>
<dbReference type="OrthoDB" id="1436468at2759"/>
<reference evidence="2 3" key="1">
    <citation type="journal article" date="2021" name="Plant Biotechnol. J.">
        <title>Multi-omics assisted identification of the key and species-specific regulatory components of drought-tolerant mechanisms in Gossypium stocksii.</title>
        <authorList>
            <person name="Yu D."/>
            <person name="Ke L."/>
            <person name="Zhang D."/>
            <person name="Wu Y."/>
            <person name="Sun Y."/>
            <person name="Mei J."/>
            <person name="Sun J."/>
            <person name="Sun Y."/>
        </authorList>
    </citation>
    <scope>NUCLEOTIDE SEQUENCE [LARGE SCALE GENOMIC DNA]</scope>
    <source>
        <strain evidence="3">cv. E1</strain>
        <tissue evidence="2">Leaf</tissue>
    </source>
</reference>
<dbReference type="SUPFAM" id="SSF53098">
    <property type="entry name" value="Ribonuclease H-like"/>
    <property type="match status" value="1"/>
</dbReference>
<evidence type="ECO:0000313" key="2">
    <source>
        <dbReference type="EMBL" id="KAH1045912.1"/>
    </source>
</evidence>
<gene>
    <name evidence="2" type="ORF">J1N35_036696</name>
</gene>
<proteinExistence type="predicted"/>
<evidence type="ECO:0000313" key="3">
    <source>
        <dbReference type="Proteomes" id="UP000828251"/>
    </source>
</evidence>
<dbReference type="GO" id="GO:0003676">
    <property type="term" value="F:nucleic acid binding"/>
    <property type="evidence" value="ECO:0007669"/>
    <property type="project" value="InterPro"/>
</dbReference>
<dbReference type="CDD" id="cd06222">
    <property type="entry name" value="RNase_H_like"/>
    <property type="match status" value="1"/>
</dbReference>
<dbReference type="InterPro" id="IPR044730">
    <property type="entry name" value="RNase_H-like_dom_plant"/>
</dbReference>
<keyword evidence="3" id="KW-1185">Reference proteome</keyword>
<dbReference type="EMBL" id="JAIQCV010000011">
    <property type="protein sequence ID" value="KAH1045912.1"/>
    <property type="molecule type" value="Genomic_DNA"/>
</dbReference>
<name>A0A9D3UIF9_9ROSI</name>
<dbReference type="InterPro" id="IPR002156">
    <property type="entry name" value="RNaseH_domain"/>
</dbReference>
<dbReference type="PANTHER" id="PTHR47723:SF19">
    <property type="entry name" value="POLYNUCLEOTIDYL TRANSFERASE, RIBONUCLEASE H-LIKE SUPERFAMILY PROTEIN"/>
    <property type="match status" value="1"/>
</dbReference>
<dbReference type="GO" id="GO:0004523">
    <property type="term" value="F:RNA-DNA hybrid ribonuclease activity"/>
    <property type="evidence" value="ECO:0007669"/>
    <property type="project" value="InterPro"/>
</dbReference>
<dbReference type="InterPro" id="IPR036397">
    <property type="entry name" value="RNaseH_sf"/>
</dbReference>
<dbReference type="PANTHER" id="PTHR47723">
    <property type="entry name" value="OS05G0353850 PROTEIN"/>
    <property type="match status" value="1"/>
</dbReference>
<accession>A0A9D3UIF9</accession>
<protein>
    <recommendedName>
        <fullName evidence="1">RNase H type-1 domain-containing protein</fullName>
    </recommendedName>
</protein>
<dbReference type="AlphaFoldDB" id="A0A9D3UIF9"/>
<sequence>MFGNWLVGYDPQEGVASVLEAELWARGFRSPSERGSQKDFVECDSPLVVQLLNDGVADLSSLALVQNIAELCCPEWGVSVPHISRGANQVADYMAKQGLAMRLLNNLLV</sequence>
<comment type="caution">
    <text evidence="2">The sequence shown here is derived from an EMBL/GenBank/DDBJ whole genome shotgun (WGS) entry which is preliminary data.</text>
</comment>
<dbReference type="Gene3D" id="3.30.420.10">
    <property type="entry name" value="Ribonuclease H-like superfamily/Ribonuclease H"/>
    <property type="match status" value="1"/>
</dbReference>
<dbReference type="InterPro" id="IPR053151">
    <property type="entry name" value="RNase_H-like"/>
</dbReference>
<dbReference type="InterPro" id="IPR012337">
    <property type="entry name" value="RNaseH-like_sf"/>
</dbReference>
<dbReference type="Pfam" id="PF13456">
    <property type="entry name" value="RVT_3"/>
    <property type="match status" value="1"/>
</dbReference>